<dbReference type="AlphaFoldDB" id="A0A1V4A7H2"/>
<name>A0A1V4A7H2_9ACTN</name>
<comment type="caution">
    <text evidence="1">The sequence shown here is derived from an EMBL/GenBank/DDBJ whole genome shotgun (WGS) entry which is preliminary data.</text>
</comment>
<proteinExistence type="predicted"/>
<evidence type="ECO:0000313" key="1">
    <source>
        <dbReference type="EMBL" id="OON77397.1"/>
    </source>
</evidence>
<accession>A0A1V4A7H2</accession>
<dbReference type="STRING" id="83656.B1H18_18770"/>
<dbReference type="SUPFAM" id="SSF53807">
    <property type="entry name" value="Helical backbone' metal receptor"/>
    <property type="match status" value="1"/>
</dbReference>
<evidence type="ECO:0000313" key="2">
    <source>
        <dbReference type="Proteomes" id="UP000190539"/>
    </source>
</evidence>
<keyword evidence="2" id="KW-1185">Reference proteome</keyword>
<dbReference type="EMBL" id="MVFC01000015">
    <property type="protein sequence ID" value="OON77397.1"/>
    <property type="molecule type" value="Genomic_DNA"/>
</dbReference>
<gene>
    <name evidence="1" type="ORF">B1H18_18770</name>
</gene>
<organism evidence="1 2">
    <name type="scientific">Streptomyces tsukubensis</name>
    <dbReference type="NCBI Taxonomy" id="83656"/>
    <lineage>
        <taxon>Bacteria</taxon>
        <taxon>Bacillati</taxon>
        <taxon>Actinomycetota</taxon>
        <taxon>Actinomycetes</taxon>
        <taxon>Kitasatosporales</taxon>
        <taxon>Streptomycetaceae</taxon>
        <taxon>Streptomyces</taxon>
    </lineage>
</organism>
<dbReference type="Gene3D" id="3.40.50.1980">
    <property type="entry name" value="Nitrogenase molybdenum iron protein domain"/>
    <property type="match status" value="2"/>
</dbReference>
<dbReference type="OrthoDB" id="7941913at2"/>
<dbReference type="Proteomes" id="UP000190539">
    <property type="component" value="Unassembled WGS sequence"/>
</dbReference>
<protein>
    <submittedName>
        <fullName evidence="1">ABC transporter substrate-binding protein</fullName>
    </submittedName>
</protein>
<reference evidence="1 2" key="1">
    <citation type="submission" date="2017-02" db="EMBL/GenBank/DDBJ databases">
        <title>Draft Genome Sequence of Streptomyces tsukubaensis F601, a Producer of the immunosuppressant tacrolimus FK506.</title>
        <authorList>
            <person name="Zong G."/>
            <person name="Zhong C."/>
            <person name="Fu J."/>
            <person name="Qin R."/>
            <person name="Cao G."/>
        </authorList>
    </citation>
    <scope>NUCLEOTIDE SEQUENCE [LARGE SCALE GENOMIC DNA]</scope>
    <source>
        <strain evidence="1 2">F601</strain>
    </source>
</reference>
<sequence length="286" mass="29946">MWEFTDDRGVRARAARRPERVVAYVRAGAALWELGLRPVAVYGSGHDGDAIDPVKAGELATAAVPYLGAGKTLDEHSLAGARPDLIVDVTYDDRFAYAVDDGVAERLGVPVVALSVGSAVNLSSMLGRFAELATSLGAGPREAAEAELALAEDAVRVAAAVPRAPKVLALSAAGPDQVHLARPEAWPELRHLADLGVQFVSPEPGPGVNWSTTTWEYAAGLGAELVLADSRSNAVPERELAGIDAWRTLTDGTAVEPWNPELPPGARASAAFHRAVAHALTEHGGH</sequence>